<dbReference type="InterPro" id="IPR000515">
    <property type="entry name" value="MetI-like"/>
</dbReference>
<evidence type="ECO:0000313" key="9">
    <source>
        <dbReference type="EMBL" id="MFC0525111.1"/>
    </source>
</evidence>
<keyword evidence="2 7" id="KW-0813">Transport</keyword>
<feature type="transmembrane region" description="Helical" evidence="7">
    <location>
        <begin position="208"/>
        <end position="227"/>
    </location>
</feature>
<keyword evidence="3" id="KW-1003">Cell membrane</keyword>
<reference evidence="9 10" key="1">
    <citation type="submission" date="2024-09" db="EMBL/GenBank/DDBJ databases">
        <authorList>
            <person name="Sun Q."/>
            <person name="Mori K."/>
        </authorList>
    </citation>
    <scope>NUCLEOTIDE SEQUENCE [LARGE SCALE GENOMIC DNA]</scope>
    <source>
        <strain evidence="9 10">NCAIM B.02529</strain>
    </source>
</reference>
<comment type="caution">
    <text evidence="9">The sequence shown here is derived from an EMBL/GenBank/DDBJ whole genome shotgun (WGS) entry which is preliminary data.</text>
</comment>
<feature type="domain" description="ABC transmembrane type-1" evidence="8">
    <location>
        <begin position="70"/>
        <end position="253"/>
    </location>
</feature>
<dbReference type="PROSITE" id="PS50928">
    <property type="entry name" value="ABC_TM1"/>
    <property type="match status" value="1"/>
</dbReference>
<evidence type="ECO:0000313" key="10">
    <source>
        <dbReference type="Proteomes" id="UP001589836"/>
    </source>
</evidence>
<evidence type="ECO:0000259" key="8">
    <source>
        <dbReference type="PROSITE" id="PS50928"/>
    </source>
</evidence>
<comment type="subcellular location">
    <subcellularLocation>
        <location evidence="1 7">Cell membrane</location>
        <topology evidence="1 7">Multi-pass membrane protein</topology>
    </subcellularLocation>
</comment>
<gene>
    <name evidence="9" type="ORF">ACFFGV_16140</name>
</gene>
<organism evidence="9 10">
    <name type="scientific">Pontibacillus salicampi</name>
    <dbReference type="NCBI Taxonomy" id="1449801"/>
    <lineage>
        <taxon>Bacteria</taxon>
        <taxon>Bacillati</taxon>
        <taxon>Bacillota</taxon>
        <taxon>Bacilli</taxon>
        <taxon>Bacillales</taxon>
        <taxon>Bacillaceae</taxon>
        <taxon>Pontibacillus</taxon>
    </lineage>
</organism>
<evidence type="ECO:0000256" key="7">
    <source>
        <dbReference type="RuleBase" id="RU363032"/>
    </source>
</evidence>
<evidence type="ECO:0000256" key="2">
    <source>
        <dbReference type="ARBA" id="ARBA00022448"/>
    </source>
</evidence>
<keyword evidence="10" id="KW-1185">Reference proteome</keyword>
<keyword evidence="4 7" id="KW-0812">Transmembrane</keyword>
<name>A0ABV6LRT0_9BACI</name>
<feature type="transmembrane region" description="Helical" evidence="7">
    <location>
        <begin position="12"/>
        <end position="33"/>
    </location>
</feature>
<dbReference type="InterPro" id="IPR035906">
    <property type="entry name" value="MetI-like_sf"/>
</dbReference>
<evidence type="ECO:0000256" key="1">
    <source>
        <dbReference type="ARBA" id="ARBA00004651"/>
    </source>
</evidence>
<dbReference type="Gene3D" id="1.10.3720.10">
    <property type="entry name" value="MetI-like"/>
    <property type="match status" value="1"/>
</dbReference>
<feature type="transmembrane region" description="Helical" evidence="7">
    <location>
        <begin position="233"/>
        <end position="252"/>
    </location>
</feature>
<comment type="similarity">
    <text evidence="7">Belongs to the binding-protein-dependent transport system permease family.</text>
</comment>
<sequence>MQVNAMEKKRIQSVVMLIVLLAFTYGAMVITQYNVVEGFVSIPKAFVWGITSFYPTASSFENLPGILMQLGRTVLTSVAATTIAAVFALFFSLFGSKVTKVNNVLSVVSRGTATVFRNIDVAAWALILLFSFGQSALTGYFALFFVSFGFLTRAFIETLDEVGASSIEALRATGASYPAIIIQAILPSSTPQMMSWILFMVEMNIRSATLVGILTGTGIGFEFDLYYKSLDYNTASLVVISIVVVILALEYASNYVRRVVL</sequence>
<keyword evidence="5 7" id="KW-1133">Transmembrane helix</keyword>
<keyword evidence="6 7" id="KW-0472">Membrane</keyword>
<feature type="transmembrane region" description="Helical" evidence="7">
    <location>
        <begin position="75"/>
        <end position="95"/>
    </location>
</feature>
<dbReference type="PANTHER" id="PTHR30043:SF1">
    <property type="entry name" value="ABC TRANSPORT SYSTEM PERMEASE PROTEIN P69"/>
    <property type="match status" value="1"/>
</dbReference>
<proteinExistence type="inferred from homology"/>
<dbReference type="SUPFAM" id="SSF161098">
    <property type="entry name" value="MetI-like"/>
    <property type="match status" value="1"/>
</dbReference>
<dbReference type="Pfam" id="PF00528">
    <property type="entry name" value="BPD_transp_1"/>
    <property type="match status" value="1"/>
</dbReference>
<evidence type="ECO:0000256" key="3">
    <source>
        <dbReference type="ARBA" id="ARBA00022475"/>
    </source>
</evidence>
<evidence type="ECO:0000256" key="4">
    <source>
        <dbReference type="ARBA" id="ARBA00022692"/>
    </source>
</evidence>
<evidence type="ECO:0000256" key="5">
    <source>
        <dbReference type="ARBA" id="ARBA00022989"/>
    </source>
</evidence>
<accession>A0ABV6LRT0</accession>
<evidence type="ECO:0000256" key="6">
    <source>
        <dbReference type="ARBA" id="ARBA00023136"/>
    </source>
</evidence>
<dbReference type="EMBL" id="JBHLTP010000013">
    <property type="protein sequence ID" value="MFC0525111.1"/>
    <property type="molecule type" value="Genomic_DNA"/>
</dbReference>
<dbReference type="CDD" id="cd06261">
    <property type="entry name" value="TM_PBP2"/>
    <property type="match status" value="1"/>
</dbReference>
<protein>
    <submittedName>
        <fullName evidence="9">PhnE/PtxC family ABC transporter permease</fullName>
    </submittedName>
</protein>
<dbReference type="PANTHER" id="PTHR30043">
    <property type="entry name" value="PHOSPHONATES TRANSPORT SYSTEM PERMEASE PROTEIN"/>
    <property type="match status" value="1"/>
</dbReference>
<dbReference type="Proteomes" id="UP001589836">
    <property type="component" value="Unassembled WGS sequence"/>
</dbReference>
<dbReference type="RefSeq" id="WP_377349938.1">
    <property type="nucleotide sequence ID" value="NZ_JBHLTP010000013.1"/>
</dbReference>
<feature type="transmembrane region" description="Helical" evidence="7">
    <location>
        <begin position="45"/>
        <end position="63"/>
    </location>
</feature>